<reference evidence="4" key="3">
    <citation type="submission" date="2015-06" db="UniProtKB">
        <authorList>
            <consortium name="EnsemblMetazoa"/>
        </authorList>
    </citation>
    <scope>IDENTIFICATION</scope>
</reference>
<evidence type="ECO:0000313" key="4">
    <source>
        <dbReference type="EnsemblMetazoa" id="CapteP39629"/>
    </source>
</evidence>
<feature type="non-terminal residue" evidence="3">
    <location>
        <position position="122"/>
    </location>
</feature>
<dbReference type="PROSITE" id="PS00615">
    <property type="entry name" value="C_TYPE_LECTIN_1"/>
    <property type="match status" value="1"/>
</dbReference>
<evidence type="ECO:0000256" key="1">
    <source>
        <dbReference type="ARBA" id="ARBA00023157"/>
    </source>
</evidence>
<dbReference type="OMA" id="WMSKESK"/>
<evidence type="ECO:0000313" key="5">
    <source>
        <dbReference type="Proteomes" id="UP000014760"/>
    </source>
</evidence>
<protein>
    <recommendedName>
        <fullName evidence="2">C-type lectin domain-containing protein</fullName>
    </recommendedName>
</protein>
<keyword evidence="5" id="KW-1185">Reference proteome</keyword>
<feature type="non-terminal residue" evidence="3">
    <location>
        <position position="1"/>
    </location>
</feature>
<accession>R7V267</accession>
<proteinExistence type="predicted"/>
<dbReference type="PROSITE" id="PS50041">
    <property type="entry name" value="C_TYPE_LECTIN_2"/>
    <property type="match status" value="1"/>
</dbReference>
<dbReference type="EnsemblMetazoa" id="CapteT39629">
    <property type="protein sequence ID" value="CapteP39629"/>
    <property type="gene ID" value="CapteG39629"/>
</dbReference>
<evidence type="ECO:0000259" key="2">
    <source>
        <dbReference type="PROSITE" id="PS50041"/>
    </source>
</evidence>
<dbReference type="Gene3D" id="3.10.100.10">
    <property type="entry name" value="Mannose-Binding Protein A, subunit A"/>
    <property type="match status" value="1"/>
</dbReference>
<evidence type="ECO:0000313" key="3">
    <source>
        <dbReference type="EMBL" id="ELU12577.1"/>
    </source>
</evidence>
<dbReference type="InterPro" id="IPR018378">
    <property type="entry name" value="C-type_lectin_CS"/>
</dbReference>
<dbReference type="EMBL" id="KB295847">
    <property type="protein sequence ID" value="ELU12577.1"/>
    <property type="molecule type" value="Genomic_DNA"/>
</dbReference>
<gene>
    <name evidence="3" type="ORF">CAPTEDRAFT_39629</name>
</gene>
<dbReference type="PANTHER" id="PTHR45710:SF26">
    <property type="entry name" value="RH26557P"/>
    <property type="match status" value="1"/>
</dbReference>
<name>R7V267_CAPTE</name>
<dbReference type="CDD" id="cd00037">
    <property type="entry name" value="CLECT"/>
    <property type="match status" value="1"/>
</dbReference>
<sequence length="122" mass="13964">CPDGWVEWRNTCFFLSSATDTRHSANSSCHEMDSHLAVIEDDEENLFLTKLMNRCVSALCHKIDCAGQKWTWLGDVSIDSASMDPMWEEYGPSVGTSCARLELTGKWKDSPCFHEYRYICEK</sequence>
<organism evidence="3">
    <name type="scientific">Capitella teleta</name>
    <name type="common">Polychaete worm</name>
    <dbReference type="NCBI Taxonomy" id="283909"/>
    <lineage>
        <taxon>Eukaryota</taxon>
        <taxon>Metazoa</taxon>
        <taxon>Spiralia</taxon>
        <taxon>Lophotrochozoa</taxon>
        <taxon>Annelida</taxon>
        <taxon>Polychaeta</taxon>
        <taxon>Sedentaria</taxon>
        <taxon>Scolecida</taxon>
        <taxon>Capitellidae</taxon>
        <taxon>Capitella</taxon>
    </lineage>
</organism>
<dbReference type="SUPFAM" id="SSF56436">
    <property type="entry name" value="C-type lectin-like"/>
    <property type="match status" value="1"/>
</dbReference>
<dbReference type="PANTHER" id="PTHR45710">
    <property type="entry name" value="C-TYPE LECTIN DOMAIN-CONTAINING PROTEIN 180"/>
    <property type="match status" value="1"/>
</dbReference>
<feature type="domain" description="C-type lectin" evidence="2">
    <location>
        <begin position="8"/>
        <end position="121"/>
    </location>
</feature>
<dbReference type="Pfam" id="PF00059">
    <property type="entry name" value="Lectin_C"/>
    <property type="match status" value="1"/>
</dbReference>
<dbReference type="HOGENOM" id="CLU_049894_10_3_1"/>
<reference evidence="3 5" key="2">
    <citation type="journal article" date="2013" name="Nature">
        <title>Insights into bilaterian evolution from three spiralian genomes.</title>
        <authorList>
            <person name="Simakov O."/>
            <person name="Marletaz F."/>
            <person name="Cho S.J."/>
            <person name="Edsinger-Gonzales E."/>
            <person name="Havlak P."/>
            <person name="Hellsten U."/>
            <person name="Kuo D.H."/>
            <person name="Larsson T."/>
            <person name="Lv J."/>
            <person name="Arendt D."/>
            <person name="Savage R."/>
            <person name="Osoegawa K."/>
            <person name="de Jong P."/>
            <person name="Grimwood J."/>
            <person name="Chapman J.A."/>
            <person name="Shapiro H."/>
            <person name="Aerts A."/>
            <person name="Otillar R.P."/>
            <person name="Terry A.Y."/>
            <person name="Boore J.L."/>
            <person name="Grigoriev I.V."/>
            <person name="Lindberg D.R."/>
            <person name="Seaver E.C."/>
            <person name="Weisblat D.A."/>
            <person name="Putnam N.H."/>
            <person name="Rokhsar D.S."/>
        </authorList>
    </citation>
    <scope>NUCLEOTIDE SEQUENCE</scope>
    <source>
        <strain evidence="3 5">I ESC-2004</strain>
    </source>
</reference>
<dbReference type="OrthoDB" id="6153286at2759"/>
<dbReference type="AlphaFoldDB" id="R7V267"/>
<dbReference type="InterPro" id="IPR016187">
    <property type="entry name" value="CTDL_fold"/>
</dbReference>
<dbReference type="InterPro" id="IPR016186">
    <property type="entry name" value="C-type_lectin-like/link_sf"/>
</dbReference>
<reference evidence="5" key="1">
    <citation type="submission" date="2012-12" db="EMBL/GenBank/DDBJ databases">
        <authorList>
            <person name="Hellsten U."/>
            <person name="Grimwood J."/>
            <person name="Chapman J.A."/>
            <person name="Shapiro H."/>
            <person name="Aerts A."/>
            <person name="Otillar R.P."/>
            <person name="Terry A.Y."/>
            <person name="Boore J.L."/>
            <person name="Simakov O."/>
            <person name="Marletaz F."/>
            <person name="Cho S.-J."/>
            <person name="Edsinger-Gonzales E."/>
            <person name="Havlak P."/>
            <person name="Kuo D.-H."/>
            <person name="Larsson T."/>
            <person name="Lv J."/>
            <person name="Arendt D."/>
            <person name="Savage R."/>
            <person name="Osoegawa K."/>
            <person name="de Jong P."/>
            <person name="Lindberg D.R."/>
            <person name="Seaver E.C."/>
            <person name="Weisblat D.A."/>
            <person name="Putnam N.H."/>
            <person name="Grigoriev I.V."/>
            <person name="Rokhsar D.S."/>
        </authorList>
    </citation>
    <scope>NUCLEOTIDE SEQUENCE</scope>
    <source>
        <strain evidence="5">I ESC-2004</strain>
    </source>
</reference>
<dbReference type="EMBL" id="AMQN01005370">
    <property type="status" value="NOT_ANNOTATED_CDS"/>
    <property type="molecule type" value="Genomic_DNA"/>
</dbReference>
<dbReference type="Proteomes" id="UP000014760">
    <property type="component" value="Unassembled WGS sequence"/>
</dbReference>
<keyword evidence="1" id="KW-1015">Disulfide bond</keyword>
<dbReference type="SMART" id="SM00034">
    <property type="entry name" value="CLECT"/>
    <property type="match status" value="1"/>
</dbReference>
<dbReference type="InterPro" id="IPR050828">
    <property type="entry name" value="C-type_lectin/matrix_domain"/>
</dbReference>
<dbReference type="InterPro" id="IPR001304">
    <property type="entry name" value="C-type_lectin-like"/>
</dbReference>
<dbReference type="STRING" id="283909.R7V267"/>